<sequence length="940" mass="102692">MARDPAFTFRGALKILGKDEPGWLKLIDAAVGGVILASGPVATVWGWVDQKNEAVRLLREGVTAATGKIAGTSGLRRHDLVIAAHTAIVATAFLDALDAHLPPVIAEQPALERFLPETDTPAPSATAGFETTVGLIERWASEAANTVSSHTFTRAQTIDVARLTGQNYRSLYLQLQTAVPEFAIWADQTAHSATHHALGTLERLLTQGSRTPQREAQTVVKAINADELNRPVLDVNADGYGVGAVLPTVDKIFISPHYTAEGETADDLEWMLARHFTGGGATVRPLVLLGHPGAGKSLLTKVLAARLSTCGYTVVRVPLRSVDENASIPDQIDQALQAQTNNAVTWRRLVTESTDELRVVLLDGLDELLQASGQDRMDYLHKVAEFQRVEALVEQPVAVVVTSRTVVADRVSIPEGCPVVTINDFTDDQMADWIGRWNEANAGGRARPLPVEVARAQSEIARQPLLLLMLALYFADPEVELRPDLSTPELYRGLLRTYAEREVAKQHGALRPQSREAEVTALLRRLSVAALGMTNRGRQSITEAELTADLQALDEEPAGERVLGEFFFVHTAQSGNRRAYEFLHLTFAEYLVANHVVDVLADVAATTFRRGGKPAPDDDLLFALLSHEPLSAQPPILTFAKERLDSHPERDELCQTLRLLIGDYAHRPPSRRYTGYCSPRRDNIRAAATYSANLVLLHLCVEDVRINDVWPDDPSGLWNSCVRTWTAALDQLSAESVLTRMALRDWTITAIEPRGGVYDPVGLRVAECLLTDSPDSTLAALAGYLAVNRVSPGFAPFLDVATEDVESLITALELTDARDWPSPSSFPEQRRGFPVVERVWTLLRTKPGLWPPGWASTLADWALTQDEGVDPVVIAATAFRHREVLALVGGMPLRNALAEQILAAARRRHLTGEQTETGLIVHALFDASAYQAGSSPSHDR</sequence>
<evidence type="ECO:0000313" key="4">
    <source>
        <dbReference type="Proteomes" id="UP001596157"/>
    </source>
</evidence>
<accession>A0ABW0EK17</accession>
<dbReference type="InterPro" id="IPR054567">
    <property type="entry name" value="NNH7"/>
</dbReference>
<dbReference type="RefSeq" id="WP_378244052.1">
    <property type="nucleotide sequence ID" value="NZ_JBHSKF010000002.1"/>
</dbReference>
<proteinExistence type="predicted"/>
<dbReference type="Gene3D" id="3.40.50.300">
    <property type="entry name" value="P-loop containing nucleotide triphosphate hydrolases"/>
    <property type="match status" value="1"/>
</dbReference>
<dbReference type="SUPFAM" id="SSF52540">
    <property type="entry name" value="P-loop containing nucleoside triphosphate hydrolases"/>
    <property type="match status" value="1"/>
</dbReference>
<feature type="domain" description="ATPase AAA-type core" evidence="1">
    <location>
        <begin position="287"/>
        <end position="380"/>
    </location>
</feature>
<evidence type="ECO:0000259" key="1">
    <source>
        <dbReference type="Pfam" id="PF00004"/>
    </source>
</evidence>
<dbReference type="Pfam" id="PF22738">
    <property type="entry name" value="NNH7"/>
    <property type="match status" value="1"/>
</dbReference>
<organism evidence="3 4">
    <name type="scientific">Actinokineospora guangxiensis</name>
    <dbReference type="NCBI Taxonomy" id="1490288"/>
    <lineage>
        <taxon>Bacteria</taxon>
        <taxon>Bacillati</taxon>
        <taxon>Actinomycetota</taxon>
        <taxon>Actinomycetes</taxon>
        <taxon>Pseudonocardiales</taxon>
        <taxon>Pseudonocardiaceae</taxon>
        <taxon>Actinokineospora</taxon>
    </lineage>
</organism>
<dbReference type="InterPro" id="IPR027417">
    <property type="entry name" value="P-loop_NTPase"/>
</dbReference>
<dbReference type="Proteomes" id="UP001596157">
    <property type="component" value="Unassembled WGS sequence"/>
</dbReference>
<evidence type="ECO:0000313" key="3">
    <source>
        <dbReference type="EMBL" id="MFC5286266.1"/>
    </source>
</evidence>
<dbReference type="EMBL" id="JBHSKF010000002">
    <property type="protein sequence ID" value="MFC5286266.1"/>
    <property type="molecule type" value="Genomic_DNA"/>
</dbReference>
<gene>
    <name evidence="3" type="ORF">ACFPM7_04325</name>
</gene>
<keyword evidence="4" id="KW-1185">Reference proteome</keyword>
<comment type="caution">
    <text evidence="3">The sequence shown here is derived from an EMBL/GenBank/DDBJ whole genome shotgun (WGS) entry which is preliminary data.</text>
</comment>
<dbReference type="InterPro" id="IPR003959">
    <property type="entry name" value="ATPase_AAA_core"/>
</dbReference>
<dbReference type="Pfam" id="PF00004">
    <property type="entry name" value="AAA"/>
    <property type="match status" value="1"/>
</dbReference>
<name>A0ABW0EK17_9PSEU</name>
<evidence type="ECO:0000259" key="2">
    <source>
        <dbReference type="Pfam" id="PF22738"/>
    </source>
</evidence>
<dbReference type="PANTHER" id="PTHR46844">
    <property type="entry name" value="SLR5058 PROTEIN"/>
    <property type="match status" value="1"/>
</dbReference>
<reference evidence="4" key="1">
    <citation type="journal article" date="2019" name="Int. J. Syst. Evol. Microbiol.">
        <title>The Global Catalogue of Microorganisms (GCM) 10K type strain sequencing project: providing services to taxonomists for standard genome sequencing and annotation.</title>
        <authorList>
            <consortium name="The Broad Institute Genomics Platform"/>
            <consortium name="The Broad Institute Genome Sequencing Center for Infectious Disease"/>
            <person name="Wu L."/>
            <person name="Ma J."/>
        </authorList>
    </citation>
    <scope>NUCLEOTIDE SEQUENCE [LARGE SCALE GENOMIC DNA]</scope>
    <source>
        <strain evidence="4">CCUG 59778</strain>
    </source>
</reference>
<dbReference type="PANTHER" id="PTHR46844:SF1">
    <property type="entry name" value="SLR5058 PROTEIN"/>
    <property type="match status" value="1"/>
</dbReference>
<protein>
    <submittedName>
        <fullName evidence="3">NACHT domain-containing protein</fullName>
    </submittedName>
</protein>
<feature type="domain" description="NACHT N-terminal Helical" evidence="2">
    <location>
        <begin position="5"/>
        <end position="189"/>
    </location>
</feature>